<evidence type="ECO:0000256" key="1">
    <source>
        <dbReference type="SAM" id="Phobius"/>
    </source>
</evidence>
<keyword evidence="3" id="KW-1185">Reference proteome</keyword>
<keyword evidence="1" id="KW-1133">Transmembrane helix</keyword>
<evidence type="ECO:0000313" key="2">
    <source>
        <dbReference type="EMBL" id="MFC5494538.1"/>
    </source>
</evidence>
<protein>
    <submittedName>
        <fullName evidence="2">Uncharacterized protein</fullName>
    </submittedName>
</protein>
<proteinExistence type="predicted"/>
<organism evidence="2 3">
    <name type="scientific">Nocardioides caricicola</name>
    <dbReference type="NCBI Taxonomy" id="634770"/>
    <lineage>
        <taxon>Bacteria</taxon>
        <taxon>Bacillati</taxon>
        <taxon>Actinomycetota</taxon>
        <taxon>Actinomycetes</taxon>
        <taxon>Propionibacteriales</taxon>
        <taxon>Nocardioidaceae</taxon>
        <taxon>Nocardioides</taxon>
    </lineage>
</organism>
<name>A0ABW0N429_9ACTN</name>
<gene>
    <name evidence="2" type="ORF">ACFPKY_15585</name>
</gene>
<reference evidence="3" key="1">
    <citation type="journal article" date="2019" name="Int. J. Syst. Evol. Microbiol.">
        <title>The Global Catalogue of Microorganisms (GCM) 10K type strain sequencing project: providing services to taxonomists for standard genome sequencing and annotation.</title>
        <authorList>
            <consortium name="The Broad Institute Genomics Platform"/>
            <consortium name="The Broad Institute Genome Sequencing Center for Infectious Disease"/>
            <person name="Wu L."/>
            <person name="Ma J."/>
        </authorList>
    </citation>
    <scope>NUCLEOTIDE SEQUENCE [LARGE SCALE GENOMIC DNA]</scope>
    <source>
        <strain evidence="3">KACC 13778</strain>
    </source>
</reference>
<accession>A0ABW0N429</accession>
<feature type="transmembrane region" description="Helical" evidence="1">
    <location>
        <begin position="6"/>
        <end position="34"/>
    </location>
</feature>
<sequence>MFDLSAYAPYVVAALVFGCLAAGLATATIARVAYDTVRTPRSRPVVLVTTERSSVRAAA</sequence>
<comment type="caution">
    <text evidence="2">The sequence shown here is derived from an EMBL/GenBank/DDBJ whole genome shotgun (WGS) entry which is preliminary data.</text>
</comment>
<dbReference type="Proteomes" id="UP001595956">
    <property type="component" value="Unassembled WGS sequence"/>
</dbReference>
<dbReference type="RefSeq" id="WP_345170481.1">
    <property type="nucleotide sequence ID" value="NZ_BAABFQ010000001.1"/>
</dbReference>
<keyword evidence="1" id="KW-0472">Membrane</keyword>
<evidence type="ECO:0000313" key="3">
    <source>
        <dbReference type="Proteomes" id="UP001595956"/>
    </source>
</evidence>
<dbReference type="EMBL" id="JBHSMD010000005">
    <property type="protein sequence ID" value="MFC5494538.1"/>
    <property type="molecule type" value="Genomic_DNA"/>
</dbReference>
<keyword evidence="1" id="KW-0812">Transmembrane</keyword>